<keyword evidence="3" id="KW-0349">Heme</keyword>
<dbReference type="RefSeq" id="WP_281910306.1">
    <property type="nucleotide sequence ID" value="NZ_AP026966.1"/>
</dbReference>
<evidence type="ECO:0000256" key="7">
    <source>
        <dbReference type="ARBA" id="ARBA00023033"/>
    </source>
</evidence>
<comment type="similarity">
    <text evidence="2">Belongs to the cytochrome P450 family.</text>
</comment>
<proteinExistence type="inferred from homology"/>
<evidence type="ECO:0000256" key="2">
    <source>
        <dbReference type="ARBA" id="ARBA00010617"/>
    </source>
</evidence>
<keyword evidence="5" id="KW-0560">Oxidoreductase</keyword>
<keyword evidence="9" id="KW-1185">Reference proteome</keyword>
<evidence type="ECO:0000256" key="4">
    <source>
        <dbReference type="ARBA" id="ARBA00022723"/>
    </source>
</evidence>
<dbReference type="Proteomes" id="UP001163336">
    <property type="component" value="Chromosome"/>
</dbReference>
<dbReference type="InterPro" id="IPR001128">
    <property type="entry name" value="Cyt_P450"/>
</dbReference>
<dbReference type="PANTHER" id="PTHR24286:SF24">
    <property type="entry name" value="LANOSTEROL 14-ALPHA DEMETHYLASE"/>
    <property type="match status" value="1"/>
</dbReference>
<evidence type="ECO:0000313" key="9">
    <source>
        <dbReference type="Proteomes" id="UP001163336"/>
    </source>
</evidence>
<dbReference type="CDD" id="cd11067">
    <property type="entry name" value="CYP152"/>
    <property type="match status" value="1"/>
</dbReference>
<dbReference type="Gene3D" id="1.10.630.10">
    <property type="entry name" value="Cytochrome P450"/>
    <property type="match status" value="1"/>
</dbReference>
<evidence type="ECO:0000256" key="1">
    <source>
        <dbReference type="ARBA" id="ARBA00001971"/>
    </source>
</evidence>
<keyword evidence="4" id="KW-0479">Metal-binding</keyword>
<dbReference type="InterPro" id="IPR002401">
    <property type="entry name" value="Cyt_P450_E_grp-I"/>
</dbReference>
<keyword evidence="6" id="KW-0408">Iron</keyword>
<dbReference type="Pfam" id="PF00067">
    <property type="entry name" value="p450"/>
    <property type="match status" value="1"/>
</dbReference>
<dbReference type="PRINTS" id="PR00463">
    <property type="entry name" value="EP450I"/>
</dbReference>
<evidence type="ECO:0000313" key="8">
    <source>
        <dbReference type="EMBL" id="BDT60907.1"/>
    </source>
</evidence>
<keyword evidence="7" id="KW-0503">Monooxygenase</keyword>
<sequence>MSFSDNQSLRLPVAQGVPRTTAADSSLAFLREGYPFFQRRCAELDTDVFGTRLMGRRVICVSGHEAARMFWQPGRFTRRGAIPPGPLMLLQGFGSAETLDGEDHRHRKAMMMSLQTTADRARMVTIAQAEWRARVAGWPARRRVRLFDDAESVLCAAACRWAGIPAAQVDHARLTREFSAMIDGAGSVFRRTLQGLLLRSRTGQWARGLVEAVRTGQLAPEPGSPLAVIARHRDRDERPLGADIAANELINVLRPIVAVARYIVFGALALHEYPEWRARIATGDEATLTAFAQEVRRFSPFFPAIGGRVLDAFDWRGRHFAEGTWVLFDMHGTNHDPRLWPEPERFRPERFMGWQGDGFDLVAQGAGDYLTGHRCPGEAMTIDLVKAALHLLASEVVYTVPRQDLRVNLARMPAMPASGFEILVAAPVR</sequence>
<reference evidence="8" key="1">
    <citation type="submission" date="2022-11" db="EMBL/GenBank/DDBJ databases">
        <title>Isolation and characterization of PLA-degrading bacterium Massilia sp. from Antarctic soil.</title>
        <authorList>
            <person name="Sato K."/>
            <person name="Gomez-Fuentes C."/>
            <person name="Ahmad S.A."/>
            <person name="Zulkharnain A."/>
        </authorList>
    </citation>
    <scope>NUCLEOTIDE SEQUENCE</scope>
    <source>
        <strain evidence="8">N-3</strain>
    </source>
</reference>
<evidence type="ECO:0000256" key="5">
    <source>
        <dbReference type="ARBA" id="ARBA00023002"/>
    </source>
</evidence>
<accession>A0ABM8CCA7</accession>
<dbReference type="SUPFAM" id="SSF48264">
    <property type="entry name" value="Cytochrome P450"/>
    <property type="match status" value="1"/>
</dbReference>
<dbReference type="InterPro" id="IPR036396">
    <property type="entry name" value="Cyt_P450_sf"/>
</dbReference>
<comment type="cofactor">
    <cofactor evidence="1">
        <name>heme</name>
        <dbReference type="ChEBI" id="CHEBI:30413"/>
    </cofactor>
</comment>
<protein>
    <submittedName>
        <fullName evidence="8">Cytochrome P450</fullName>
    </submittedName>
</protein>
<dbReference type="EMBL" id="AP026966">
    <property type="protein sequence ID" value="BDT60907.1"/>
    <property type="molecule type" value="Genomic_DNA"/>
</dbReference>
<dbReference type="PANTHER" id="PTHR24286">
    <property type="entry name" value="CYTOCHROME P450 26"/>
    <property type="match status" value="1"/>
</dbReference>
<evidence type="ECO:0000256" key="6">
    <source>
        <dbReference type="ARBA" id="ARBA00023004"/>
    </source>
</evidence>
<name>A0ABM8CCA7_9BURK</name>
<gene>
    <name evidence="8" type="primary">cypC</name>
    <name evidence="8" type="ORF">MasN3_44010</name>
</gene>
<evidence type="ECO:0000256" key="3">
    <source>
        <dbReference type="ARBA" id="ARBA00022617"/>
    </source>
</evidence>
<organism evidence="8 9">
    <name type="scientific">Massilia varians</name>
    <dbReference type="NCBI Taxonomy" id="457921"/>
    <lineage>
        <taxon>Bacteria</taxon>
        <taxon>Pseudomonadati</taxon>
        <taxon>Pseudomonadota</taxon>
        <taxon>Betaproteobacteria</taxon>
        <taxon>Burkholderiales</taxon>
        <taxon>Oxalobacteraceae</taxon>
        <taxon>Telluria group</taxon>
        <taxon>Massilia</taxon>
    </lineage>
</organism>